<reference evidence="5 6" key="1">
    <citation type="journal article" date="2015" name="Genome Announc.">
        <title>Complete Genome Sequencing of Stenotrophomonas acidaminiphila ZAC14D2_NAIMI4_2, a Multidrug-Resistant Strain Isolated from Sediments of a Polluted River in Mexico, Uncovers New Antibiotic Resistance Genes and a Novel Class-II Lasso Peptide Biosynthesis Gene Cluster.</title>
        <authorList>
            <person name="Vinuesa P."/>
            <person name="Ochoa-Sanchez L.E."/>
        </authorList>
    </citation>
    <scope>NUCLEOTIDE SEQUENCE [LARGE SCALE GENOMIC DNA]</scope>
    <source>
        <strain evidence="5 6">ZAC14D2_NAIMI4_2</strain>
    </source>
</reference>
<dbReference type="AlphaFoldDB" id="A0A0S1AZS7"/>
<evidence type="ECO:0000259" key="4">
    <source>
        <dbReference type="PROSITE" id="PS01124"/>
    </source>
</evidence>
<dbReference type="GO" id="GO:0043565">
    <property type="term" value="F:sequence-specific DNA binding"/>
    <property type="evidence" value="ECO:0007669"/>
    <property type="project" value="InterPro"/>
</dbReference>
<organism evidence="5 6">
    <name type="scientific">Stenotrophomonas acidaminiphila</name>
    <dbReference type="NCBI Taxonomy" id="128780"/>
    <lineage>
        <taxon>Bacteria</taxon>
        <taxon>Pseudomonadati</taxon>
        <taxon>Pseudomonadota</taxon>
        <taxon>Gammaproteobacteria</taxon>
        <taxon>Lysobacterales</taxon>
        <taxon>Lysobacteraceae</taxon>
        <taxon>Stenotrophomonas</taxon>
    </lineage>
</organism>
<keyword evidence="6" id="KW-1185">Reference proteome</keyword>
<evidence type="ECO:0000256" key="3">
    <source>
        <dbReference type="ARBA" id="ARBA00023163"/>
    </source>
</evidence>
<dbReference type="InterPro" id="IPR050204">
    <property type="entry name" value="AraC_XylS_family_regulators"/>
</dbReference>
<dbReference type="PROSITE" id="PS01124">
    <property type="entry name" value="HTH_ARAC_FAMILY_2"/>
    <property type="match status" value="1"/>
</dbReference>
<gene>
    <name evidence="5" type="ORF">AOT14_19190</name>
</gene>
<keyword evidence="2" id="KW-0238">DNA-binding</keyword>
<dbReference type="InterPro" id="IPR018060">
    <property type="entry name" value="HTH_AraC"/>
</dbReference>
<dbReference type="EMBL" id="CP012900">
    <property type="protein sequence ID" value="ALJ28296.1"/>
    <property type="molecule type" value="Genomic_DNA"/>
</dbReference>
<dbReference type="PATRIC" id="fig|128780.6.peg.1928"/>
<evidence type="ECO:0000256" key="2">
    <source>
        <dbReference type="ARBA" id="ARBA00023125"/>
    </source>
</evidence>
<dbReference type="SUPFAM" id="SSF46689">
    <property type="entry name" value="Homeodomain-like"/>
    <property type="match status" value="2"/>
</dbReference>
<feature type="domain" description="HTH araC/xylS-type" evidence="4">
    <location>
        <begin position="175"/>
        <end position="258"/>
    </location>
</feature>
<evidence type="ECO:0000313" key="5">
    <source>
        <dbReference type="EMBL" id="ALJ28296.1"/>
    </source>
</evidence>
<evidence type="ECO:0000313" key="6">
    <source>
        <dbReference type="Proteomes" id="UP000061010"/>
    </source>
</evidence>
<dbReference type="OrthoDB" id="9783876at2"/>
<dbReference type="SMART" id="SM00342">
    <property type="entry name" value="HTH_ARAC"/>
    <property type="match status" value="1"/>
</dbReference>
<dbReference type="Gene3D" id="1.10.10.60">
    <property type="entry name" value="Homeodomain-like"/>
    <property type="match status" value="2"/>
</dbReference>
<proteinExistence type="predicted"/>
<dbReference type="InterPro" id="IPR032783">
    <property type="entry name" value="AraC_lig"/>
</dbReference>
<dbReference type="PANTHER" id="PTHR46796">
    <property type="entry name" value="HTH-TYPE TRANSCRIPTIONAL ACTIVATOR RHAS-RELATED"/>
    <property type="match status" value="1"/>
</dbReference>
<keyword evidence="1" id="KW-0805">Transcription regulation</keyword>
<dbReference type="InterPro" id="IPR009057">
    <property type="entry name" value="Homeodomain-like_sf"/>
</dbReference>
<name>A0A0S1AZS7_9GAMM</name>
<dbReference type="PANTHER" id="PTHR46796:SF7">
    <property type="entry name" value="ARAC FAMILY TRANSCRIPTIONAL REGULATOR"/>
    <property type="match status" value="1"/>
</dbReference>
<evidence type="ECO:0000256" key="1">
    <source>
        <dbReference type="ARBA" id="ARBA00023015"/>
    </source>
</evidence>
<accession>A0A0S1AZS7</accession>
<dbReference type="KEGG" id="sacz:AOT14_19190"/>
<dbReference type="GO" id="GO:0003700">
    <property type="term" value="F:DNA-binding transcription factor activity"/>
    <property type="evidence" value="ECO:0007669"/>
    <property type="project" value="InterPro"/>
</dbReference>
<sequence length="280" mass="29770">MHDRLSALLDCFRLRARVFHTGSLCDTADFDAHDGVGHLHVLRGGTLRIGDSVAGETTIDEPSLIFYPRPAPHWIRGEGTQGADLVCSSIELGADAGNPLTRSLPARLVLPLRDNTLLRGTLELLFEEAFAGHCGRQAALDRLSELMILQLLRHCMTAGVVAQGVLAGLADPRLAKALNAMHGAPGDAWTLDGLARVSGMSRARFAAHFHHVVGTPPGDYLADWRISVAKTLLKRGQPLKNVALDVGYASASAFARAFAARHAGTSPTAWLSASGASPSH</sequence>
<dbReference type="Pfam" id="PF12852">
    <property type="entry name" value="Cupin_6"/>
    <property type="match status" value="1"/>
</dbReference>
<dbReference type="Proteomes" id="UP000061010">
    <property type="component" value="Chromosome"/>
</dbReference>
<protein>
    <submittedName>
        <fullName evidence="5">AraC family transcriptional regulator</fullName>
    </submittedName>
</protein>
<dbReference type="Pfam" id="PF12833">
    <property type="entry name" value="HTH_18"/>
    <property type="match status" value="1"/>
</dbReference>
<keyword evidence="3" id="KW-0804">Transcription</keyword>